<dbReference type="Proteomes" id="UP000470404">
    <property type="component" value="Unassembled WGS sequence"/>
</dbReference>
<comment type="catalytic activity">
    <reaction evidence="13 14">
        <text>heme b + (2E,6E)-farnesyl diphosphate + H2O = Fe(II)-heme o + diphosphate</text>
        <dbReference type="Rhea" id="RHEA:28070"/>
        <dbReference type="ChEBI" id="CHEBI:15377"/>
        <dbReference type="ChEBI" id="CHEBI:33019"/>
        <dbReference type="ChEBI" id="CHEBI:60344"/>
        <dbReference type="ChEBI" id="CHEBI:60530"/>
        <dbReference type="ChEBI" id="CHEBI:175763"/>
        <dbReference type="EC" id="2.5.1.141"/>
    </reaction>
</comment>
<evidence type="ECO:0000256" key="5">
    <source>
        <dbReference type="ARBA" id="ARBA00022679"/>
    </source>
</evidence>
<dbReference type="PANTHER" id="PTHR43448:SF7">
    <property type="entry name" value="4-HYDROXYBENZOATE SOLANESYLTRANSFERASE"/>
    <property type="match status" value="1"/>
</dbReference>
<feature type="transmembrane region" description="Helical" evidence="14">
    <location>
        <begin position="237"/>
        <end position="255"/>
    </location>
</feature>
<evidence type="ECO:0000256" key="14">
    <source>
        <dbReference type="HAMAP-Rule" id="MF_00154"/>
    </source>
</evidence>
<dbReference type="InterPro" id="IPR044878">
    <property type="entry name" value="UbiA_sf"/>
</dbReference>
<organism evidence="17 18">
    <name type="scientific">Amycolatopsis rubida</name>
    <dbReference type="NCBI Taxonomy" id="112413"/>
    <lineage>
        <taxon>Bacteria</taxon>
        <taxon>Bacillati</taxon>
        <taxon>Actinomycetota</taxon>
        <taxon>Actinomycetes</taxon>
        <taxon>Pseudonocardiales</taxon>
        <taxon>Pseudonocardiaceae</taxon>
        <taxon>Amycolatopsis</taxon>
    </lineage>
</organism>
<comment type="function">
    <text evidence="14">Converts heme B (protoheme IX) to heme O by substitution of the vinyl group on carbon 2 of heme B porphyrin ring with a hydroxyethyl farnesyl side group.</text>
</comment>
<dbReference type="EMBL" id="JAAGNC010000152">
    <property type="protein sequence ID" value="NEC59793.1"/>
    <property type="molecule type" value="Genomic_DNA"/>
</dbReference>
<feature type="transmembrane region" description="Helical" evidence="14">
    <location>
        <begin position="167"/>
        <end position="186"/>
    </location>
</feature>
<feature type="transmembrane region" description="Helical" evidence="14">
    <location>
        <begin position="139"/>
        <end position="160"/>
    </location>
</feature>
<keyword evidence="5 14" id="KW-0808">Transferase</keyword>
<accession>A0A1I5Q842</accession>
<evidence type="ECO:0000256" key="13">
    <source>
        <dbReference type="ARBA" id="ARBA00047690"/>
    </source>
</evidence>
<reference evidence="16 19" key="3">
    <citation type="submission" date="2020-01" db="EMBL/GenBank/DDBJ databases">
        <title>Insect and environment-associated Actinomycetes.</title>
        <authorList>
            <person name="Currrie C."/>
            <person name="Chevrette M."/>
            <person name="Carlson C."/>
            <person name="Stubbendieck R."/>
            <person name="Wendt-Pienkowski E."/>
        </authorList>
    </citation>
    <scope>NUCLEOTIDE SEQUENCE [LARGE SCALE GENOMIC DNA]</scope>
    <source>
        <strain evidence="16 19">SID8386</strain>
    </source>
</reference>
<keyword evidence="8 14" id="KW-0350">Heme biosynthesis</keyword>
<evidence type="ECO:0000256" key="2">
    <source>
        <dbReference type="ARBA" id="ARBA00004919"/>
    </source>
</evidence>
<dbReference type="AlphaFoldDB" id="A0A1I5Q842"/>
<comment type="pathway">
    <text evidence="2 14">Porphyrin-containing compound metabolism; heme O biosynthesis; heme O from protoheme: step 1/1.</text>
</comment>
<dbReference type="NCBIfam" id="NF003349">
    <property type="entry name" value="PRK04375.1-2"/>
    <property type="match status" value="1"/>
</dbReference>
<evidence type="ECO:0000256" key="3">
    <source>
        <dbReference type="ARBA" id="ARBA00012292"/>
    </source>
</evidence>
<dbReference type="InterPro" id="IPR006369">
    <property type="entry name" value="Protohaem_IX_farnesylTrfase"/>
</dbReference>
<dbReference type="GO" id="GO:0005886">
    <property type="term" value="C:plasma membrane"/>
    <property type="evidence" value="ECO:0007669"/>
    <property type="project" value="UniProtKB-SubCell"/>
</dbReference>
<feature type="transmembrane region" description="Helical" evidence="14">
    <location>
        <begin position="192"/>
        <end position="212"/>
    </location>
</feature>
<dbReference type="STRING" id="112413.SAMN05421854_105221"/>
<comment type="subcellular location">
    <subcellularLocation>
        <location evidence="1 14">Cell membrane</location>
        <topology evidence="1 14">Multi-pass membrane protein</topology>
    </subcellularLocation>
</comment>
<keyword evidence="7 14" id="KW-1133">Transmembrane helix</keyword>
<dbReference type="GO" id="GO:0048034">
    <property type="term" value="P:heme O biosynthetic process"/>
    <property type="evidence" value="ECO:0007669"/>
    <property type="project" value="UniProtKB-UniRule"/>
</dbReference>
<dbReference type="EMBL" id="FOWC01000005">
    <property type="protein sequence ID" value="SFP42389.1"/>
    <property type="molecule type" value="Genomic_DNA"/>
</dbReference>
<evidence type="ECO:0000256" key="1">
    <source>
        <dbReference type="ARBA" id="ARBA00004651"/>
    </source>
</evidence>
<feature type="region of interest" description="Disordered" evidence="15">
    <location>
        <begin position="1"/>
        <end position="26"/>
    </location>
</feature>
<feature type="transmembrane region" description="Helical" evidence="14">
    <location>
        <begin position="302"/>
        <end position="323"/>
    </location>
</feature>
<sequence>MSLVNAAHGRSEDTSAVPPDGGRPSGARRSFRQVAGAYAALAKPRVIELLLVTTIPAMFLAGREVPNPWLVIATLVGGTMAAGSANALNCVIDSDIDKVMNRTKRRPLVKDAVPRRNALVFGLVLGVASFAVLYFTVNLLAAVLAIATILFYIFVYTLGLKRRTSQNVVWGGAAGCMPVLIGWVAVTGTVQWPAFVMFGVIFFWTPPHTWALGMKYRDDYERAGVPMLPVVATAEHVARQIVIYSWVMVAWTLLLLPVTSWLYATFAILAGGWFLFYAHRLQAAVHRGEETKPMALFHRSNTYLMIVFVALAVDSAIGLPVLGLPF</sequence>
<dbReference type="NCBIfam" id="TIGR01473">
    <property type="entry name" value="cyoE_ctaB"/>
    <property type="match status" value="1"/>
</dbReference>
<dbReference type="Pfam" id="PF01040">
    <property type="entry name" value="UbiA"/>
    <property type="match status" value="1"/>
</dbReference>
<evidence type="ECO:0000256" key="10">
    <source>
        <dbReference type="ARBA" id="ARBA00030253"/>
    </source>
</evidence>
<evidence type="ECO:0000313" key="19">
    <source>
        <dbReference type="Proteomes" id="UP000470404"/>
    </source>
</evidence>
<keyword evidence="9 14" id="KW-0472">Membrane</keyword>
<gene>
    <name evidence="14" type="primary">ctaB</name>
    <name evidence="16" type="ORF">G3I59_30480</name>
    <name evidence="17" type="ORF">SAMN05421854_105221</name>
</gene>
<reference evidence="17" key="2">
    <citation type="submission" date="2016-10" db="EMBL/GenBank/DDBJ databases">
        <authorList>
            <person name="de Groot N.N."/>
        </authorList>
    </citation>
    <scope>NUCLEOTIDE SEQUENCE [LARGE SCALE GENOMIC DNA]</scope>
    <source>
        <strain evidence="17">DSM 44637</strain>
    </source>
</reference>
<comment type="miscellaneous">
    <text evidence="14">Carbon 2 of the heme B porphyrin ring is defined according to the Fischer nomenclature.</text>
</comment>
<dbReference type="CDD" id="cd13957">
    <property type="entry name" value="PT_UbiA_Cox10"/>
    <property type="match status" value="1"/>
</dbReference>
<feature type="transmembrane region" description="Helical" evidence="14">
    <location>
        <begin position="113"/>
        <end position="133"/>
    </location>
</feature>
<evidence type="ECO:0000256" key="4">
    <source>
        <dbReference type="ARBA" id="ARBA00022475"/>
    </source>
</evidence>
<evidence type="ECO:0000256" key="7">
    <source>
        <dbReference type="ARBA" id="ARBA00022989"/>
    </source>
</evidence>
<evidence type="ECO:0000256" key="6">
    <source>
        <dbReference type="ARBA" id="ARBA00022692"/>
    </source>
</evidence>
<evidence type="ECO:0000256" key="12">
    <source>
        <dbReference type="ARBA" id="ARBA00042475"/>
    </source>
</evidence>
<name>A0A1I5Q842_9PSEU</name>
<reference evidence="18" key="1">
    <citation type="submission" date="2016-10" db="EMBL/GenBank/DDBJ databases">
        <authorList>
            <person name="Varghese N."/>
            <person name="Submissions S."/>
        </authorList>
    </citation>
    <scope>NUCLEOTIDE SEQUENCE [LARGE SCALE GENOMIC DNA]</scope>
    <source>
        <strain evidence="18">DSM 44637</strain>
    </source>
</reference>
<evidence type="ECO:0000313" key="16">
    <source>
        <dbReference type="EMBL" id="NEC59793.1"/>
    </source>
</evidence>
<dbReference type="Gene3D" id="1.10.357.140">
    <property type="entry name" value="UbiA prenyltransferase"/>
    <property type="match status" value="1"/>
</dbReference>
<proteinExistence type="inferred from homology"/>
<feature type="transmembrane region" description="Helical" evidence="14">
    <location>
        <begin position="46"/>
        <end position="63"/>
    </location>
</feature>
<feature type="transmembrane region" description="Helical" evidence="14">
    <location>
        <begin position="69"/>
        <end position="92"/>
    </location>
</feature>
<keyword evidence="19" id="KW-1185">Reference proteome</keyword>
<dbReference type="HAMAP" id="MF_00154">
    <property type="entry name" value="CyoE_CtaB"/>
    <property type="match status" value="1"/>
</dbReference>
<dbReference type="Proteomes" id="UP000199137">
    <property type="component" value="Unassembled WGS sequence"/>
</dbReference>
<dbReference type="UniPathway" id="UPA00834">
    <property type="reaction ID" value="UER00712"/>
</dbReference>
<comment type="similarity">
    <text evidence="14">Belongs to the UbiA prenyltransferase family. Protoheme IX farnesyltransferase subfamily.</text>
</comment>
<evidence type="ECO:0000313" key="18">
    <source>
        <dbReference type="Proteomes" id="UP000199137"/>
    </source>
</evidence>
<dbReference type="RefSeq" id="WP_067579179.1">
    <property type="nucleotide sequence ID" value="NZ_FOWC01000005.1"/>
</dbReference>
<dbReference type="InterPro" id="IPR000537">
    <property type="entry name" value="UbiA_prenyltransferase"/>
</dbReference>
<dbReference type="EC" id="2.5.1.141" evidence="3 14"/>
<evidence type="ECO:0000256" key="15">
    <source>
        <dbReference type="SAM" id="MobiDB-lite"/>
    </source>
</evidence>
<dbReference type="OrthoDB" id="9814417at2"/>
<dbReference type="PANTHER" id="PTHR43448">
    <property type="entry name" value="PROTOHEME IX FARNESYLTRANSFERASE, MITOCHONDRIAL"/>
    <property type="match status" value="1"/>
</dbReference>
<evidence type="ECO:0000256" key="11">
    <source>
        <dbReference type="ARBA" id="ARBA00040810"/>
    </source>
</evidence>
<keyword evidence="6 14" id="KW-0812">Transmembrane</keyword>
<evidence type="ECO:0000256" key="8">
    <source>
        <dbReference type="ARBA" id="ARBA00023133"/>
    </source>
</evidence>
<dbReference type="FunFam" id="1.10.357.140:FF:000001">
    <property type="entry name" value="Protoheme IX farnesyltransferase"/>
    <property type="match status" value="1"/>
</dbReference>
<protein>
    <recommendedName>
        <fullName evidence="11 14">Protoheme IX farnesyltransferase</fullName>
        <ecNumber evidence="3 14">2.5.1.141</ecNumber>
    </recommendedName>
    <alternativeName>
        <fullName evidence="12 14">Heme B farnesyltransferase</fullName>
    </alternativeName>
    <alternativeName>
        <fullName evidence="10 14">Heme O synthase</fullName>
    </alternativeName>
</protein>
<keyword evidence="4 14" id="KW-1003">Cell membrane</keyword>
<evidence type="ECO:0000313" key="17">
    <source>
        <dbReference type="EMBL" id="SFP42389.1"/>
    </source>
</evidence>
<dbReference type="GO" id="GO:0008495">
    <property type="term" value="F:protoheme IX farnesyltransferase activity"/>
    <property type="evidence" value="ECO:0007669"/>
    <property type="project" value="UniProtKB-UniRule"/>
</dbReference>
<evidence type="ECO:0000256" key="9">
    <source>
        <dbReference type="ARBA" id="ARBA00023136"/>
    </source>
</evidence>